<dbReference type="InterPro" id="IPR001314">
    <property type="entry name" value="Peptidase_S1A"/>
</dbReference>
<dbReference type="PROSITE" id="PS50240">
    <property type="entry name" value="TRYPSIN_DOM"/>
    <property type="match status" value="1"/>
</dbReference>
<dbReference type="InterPro" id="IPR009003">
    <property type="entry name" value="Peptidase_S1_PA"/>
</dbReference>
<evidence type="ECO:0000259" key="10">
    <source>
        <dbReference type="PROSITE" id="PS50240"/>
    </source>
</evidence>
<dbReference type="RefSeq" id="XP_065719487.2">
    <property type="nucleotide sequence ID" value="XM_065863415.2"/>
</dbReference>
<name>A0AB40DAL8_DROSZ</name>
<dbReference type="AlphaFoldDB" id="A0AB40DAL8"/>
<protein>
    <submittedName>
        <fullName evidence="12">Serine proteinase stubble isoform X1</fullName>
    </submittedName>
</protein>
<dbReference type="GO" id="GO:0016020">
    <property type="term" value="C:membrane"/>
    <property type="evidence" value="ECO:0007669"/>
    <property type="project" value="UniProtKB-SubCell"/>
</dbReference>
<dbReference type="CDD" id="cd00190">
    <property type="entry name" value="Tryp_SPc"/>
    <property type="match status" value="1"/>
</dbReference>
<keyword evidence="9" id="KW-0732">Signal</keyword>
<proteinExistence type="predicted"/>
<dbReference type="InterPro" id="IPR033116">
    <property type="entry name" value="TRYPSIN_SER"/>
</dbReference>
<evidence type="ECO:0000256" key="1">
    <source>
        <dbReference type="ARBA" id="ARBA00004613"/>
    </source>
</evidence>
<dbReference type="PROSITE" id="PS00134">
    <property type="entry name" value="TRYPSIN_HIS"/>
    <property type="match status" value="1"/>
</dbReference>
<evidence type="ECO:0000256" key="5">
    <source>
        <dbReference type="ARBA" id="ARBA00022825"/>
    </source>
</evidence>
<sequence length="561" mass="60714">MLPLPRHSKDTWLRLGVLLISLTPLIAAKGADALGYPSAQQEHDMLILDALSRRSGTGYYGENSVMEMLSRMIPQSCRFRGHKFECGLSISCVLGGGKPLDLCSGGMIWSCCVDKDLDAEESPHAAPVNNTSDIIHLHDIYPDLATNANKPQHHLHQSHHHSGNGLSAAPSTSSTASSAARPAYPSSSYYGTKRPTLYSGSNPYKPGGSSGGSSRPSSSSSLNSWEHENGGHLGSVNGITNHLDSFFDAESPQQLDPPGAPPSHEPLPNAQAFAVGNVLDLNAGEAAEEYQSGGYHDASYRPVPGCGEVYTRSNRIVGGHSTGFGSHPWQVALIKSGFLTRKLSCGGALISNRWVVTAAHCVATTTNSNMKIRLGEWDVRGQEERLNHEEYGIERKEVHPHYNPADFKNDVALIRLDRNVVYKQHIIPVCLPPSTTKLTGKMATVAGWGRTRHGQSTVPSVLQEVDVEVISNDRCQRWFRAAGRREAIHDVFLCAGYKDGGRDSCQGDSGGPLTLTMDGRKTLIGLVSWGIGCGREHLPGVYTNIQRFVPWINKVMANDNA</sequence>
<organism evidence="11 12">
    <name type="scientific">Drosophila suzukii</name>
    <name type="common">Spotted-wing drosophila fruit fly</name>
    <dbReference type="NCBI Taxonomy" id="28584"/>
    <lineage>
        <taxon>Eukaryota</taxon>
        <taxon>Metazoa</taxon>
        <taxon>Ecdysozoa</taxon>
        <taxon>Arthropoda</taxon>
        <taxon>Hexapoda</taxon>
        <taxon>Insecta</taxon>
        <taxon>Pterygota</taxon>
        <taxon>Neoptera</taxon>
        <taxon>Endopterygota</taxon>
        <taxon>Diptera</taxon>
        <taxon>Brachycera</taxon>
        <taxon>Muscomorpha</taxon>
        <taxon>Ephydroidea</taxon>
        <taxon>Drosophilidae</taxon>
        <taxon>Drosophila</taxon>
        <taxon>Sophophora</taxon>
    </lineage>
</organism>
<keyword evidence="5 7" id="KW-0720">Serine protease</keyword>
<keyword evidence="3 7" id="KW-0645">Protease</keyword>
<reference evidence="12" key="1">
    <citation type="submission" date="2025-08" db="UniProtKB">
        <authorList>
            <consortium name="RefSeq"/>
        </authorList>
    </citation>
    <scope>IDENTIFICATION</scope>
</reference>
<dbReference type="GO" id="GO:0006508">
    <property type="term" value="P:proteolysis"/>
    <property type="evidence" value="ECO:0007669"/>
    <property type="project" value="UniProtKB-KW"/>
</dbReference>
<feature type="chain" id="PRO_5045939391" evidence="9">
    <location>
        <begin position="29"/>
        <end position="561"/>
    </location>
</feature>
<dbReference type="PANTHER" id="PTHR24264:SF65">
    <property type="entry name" value="SRCR DOMAIN-CONTAINING PROTEIN"/>
    <property type="match status" value="1"/>
</dbReference>
<evidence type="ECO:0000256" key="3">
    <source>
        <dbReference type="ARBA" id="ARBA00022670"/>
    </source>
</evidence>
<dbReference type="GO" id="GO:0004252">
    <property type="term" value="F:serine-type endopeptidase activity"/>
    <property type="evidence" value="ECO:0007669"/>
    <property type="project" value="InterPro"/>
</dbReference>
<dbReference type="Gene3D" id="2.40.10.10">
    <property type="entry name" value="Trypsin-like serine proteases"/>
    <property type="match status" value="1"/>
</dbReference>
<evidence type="ECO:0000313" key="11">
    <source>
        <dbReference type="Proteomes" id="UP001652628"/>
    </source>
</evidence>
<dbReference type="InterPro" id="IPR043504">
    <property type="entry name" value="Peptidase_S1_PA_chymotrypsin"/>
</dbReference>
<dbReference type="PROSITE" id="PS00135">
    <property type="entry name" value="TRYPSIN_SER"/>
    <property type="match status" value="1"/>
</dbReference>
<feature type="domain" description="Peptidase S1" evidence="10">
    <location>
        <begin position="316"/>
        <end position="557"/>
    </location>
</feature>
<comment type="subcellular location">
    <subcellularLocation>
        <location evidence="1">Secreted</location>
    </subcellularLocation>
</comment>
<evidence type="ECO:0000256" key="2">
    <source>
        <dbReference type="ARBA" id="ARBA00022525"/>
    </source>
</evidence>
<evidence type="ECO:0000256" key="8">
    <source>
        <dbReference type="SAM" id="MobiDB-lite"/>
    </source>
</evidence>
<dbReference type="GeneID" id="108008248"/>
<accession>A0AB40DAL8</accession>
<evidence type="ECO:0000256" key="4">
    <source>
        <dbReference type="ARBA" id="ARBA00022801"/>
    </source>
</evidence>
<keyword evidence="2" id="KW-0964">Secreted</keyword>
<dbReference type="InterPro" id="IPR050127">
    <property type="entry name" value="Serine_Proteases_S1"/>
</dbReference>
<dbReference type="PRINTS" id="PR00722">
    <property type="entry name" value="CHYMOTRYPSIN"/>
</dbReference>
<evidence type="ECO:0000256" key="9">
    <source>
        <dbReference type="SAM" id="SignalP"/>
    </source>
</evidence>
<dbReference type="PANTHER" id="PTHR24264">
    <property type="entry name" value="TRYPSIN-RELATED"/>
    <property type="match status" value="1"/>
</dbReference>
<keyword evidence="4 7" id="KW-0378">Hydrolase</keyword>
<dbReference type="SMART" id="SM00020">
    <property type="entry name" value="Tryp_SPc"/>
    <property type="match status" value="1"/>
</dbReference>
<dbReference type="SUPFAM" id="SSF50494">
    <property type="entry name" value="Trypsin-like serine proteases"/>
    <property type="match status" value="1"/>
</dbReference>
<dbReference type="InterPro" id="IPR001254">
    <property type="entry name" value="Trypsin_dom"/>
</dbReference>
<feature type="compositionally biased region" description="Basic residues" evidence="8">
    <location>
        <begin position="151"/>
        <end position="162"/>
    </location>
</feature>
<evidence type="ECO:0000256" key="6">
    <source>
        <dbReference type="ARBA" id="ARBA00023157"/>
    </source>
</evidence>
<evidence type="ECO:0000313" key="12">
    <source>
        <dbReference type="RefSeq" id="XP_065719487.2"/>
    </source>
</evidence>
<feature type="region of interest" description="Disordered" evidence="8">
    <location>
        <begin position="146"/>
        <end position="240"/>
    </location>
</feature>
<keyword evidence="6" id="KW-1015">Disulfide bond</keyword>
<dbReference type="Pfam" id="PF00089">
    <property type="entry name" value="Trypsin"/>
    <property type="match status" value="1"/>
</dbReference>
<feature type="compositionally biased region" description="Low complexity" evidence="8">
    <location>
        <begin position="199"/>
        <end position="221"/>
    </location>
</feature>
<dbReference type="InterPro" id="IPR018114">
    <property type="entry name" value="TRYPSIN_HIS"/>
</dbReference>
<feature type="compositionally biased region" description="Low complexity" evidence="8">
    <location>
        <begin position="167"/>
        <end position="190"/>
    </location>
</feature>
<evidence type="ECO:0000256" key="7">
    <source>
        <dbReference type="RuleBase" id="RU363034"/>
    </source>
</evidence>
<dbReference type="GO" id="GO:0005615">
    <property type="term" value="C:extracellular space"/>
    <property type="evidence" value="ECO:0007669"/>
    <property type="project" value="TreeGrafter"/>
</dbReference>
<feature type="signal peptide" evidence="9">
    <location>
        <begin position="1"/>
        <end position="28"/>
    </location>
</feature>
<dbReference type="Proteomes" id="UP001652628">
    <property type="component" value="Chromosome 2R"/>
</dbReference>
<keyword evidence="11" id="KW-1185">Reference proteome</keyword>
<gene>
    <name evidence="12" type="primary">LOC108008248</name>
</gene>